<accession>A0A379IAW8</accession>
<dbReference type="EMBL" id="UGUS01000002">
    <property type="protein sequence ID" value="SUD29969.1"/>
    <property type="molecule type" value="Genomic_DNA"/>
</dbReference>
<reference evidence="3 4" key="1">
    <citation type="submission" date="2018-06" db="EMBL/GenBank/DDBJ databases">
        <authorList>
            <consortium name="Pathogen Informatics"/>
            <person name="Doyle S."/>
        </authorList>
    </citation>
    <scope>NUCLEOTIDE SEQUENCE [LARGE SCALE GENOMIC DNA]</scope>
    <source>
        <strain evidence="3 4">NCTC10392</strain>
    </source>
</reference>
<evidence type="ECO:0000259" key="1">
    <source>
        <dbReference type="Pfam" id="PF00534"/>
    </source>
</evidence>
<dbReference type="GO" id="GO:1901135">
    <property type="term" value="P:carbohydrate derivative metabolic process"/>
    <property type="evidence" value="ECO:0007669"/>
    <property type="project" value="UniProtKB-ARBA"/>
</dbReference>
<dbReference type="RefSeq" id="WP_103406893.1">
    <property type="nucleotide sequence ID" value="NZ_UGUS01000002.1"/>
</dbReference>
<protein>
    <submittedName>
        <fullName evidence="3">Glycosyl transferase family protein</fullName>
        <ecNumber evidence="3">2.4.1.-</ecNumber>
        <ecNumber evidence="3">2.4.1.11</ecNumber>
    </submittedName>
</protein>
<feature type="domain" description="Glycosyltransferase subfamily 4-like N-terminal" evidence="2">
    <location>
        <begin position="15"/>
        <end position="173"/>
    </location>
</feature>
<dbReference type="Proteomes" id="UP000255125">
    <property type="component" value="Unassembled WGS sequence"/>
</dbReference>
<evidence type="ECO:0000313" key="4">
    <source>
        <dbReference type="Proteomes" id="UP000255125"/>
    </source>
</evidence>
<dbReference type="SUPFAM" id="SSF53756">
    <property type="entry name" value="UDP-Glycosyltransferase/glycogen phosphorylase"/>
    <property type="match status" value="1"/>
</dbReference>
<dbReference type="PANTHER" id="PTHR12526:SF627">
    <property type="entry name" value="D-RHAMNOSYLTRANSFERASE WBPZ"/>
    <property type="match status" value="1"/>
</dbReference>
<gene>
    <name evidence="3" type="ORF">NCTC10392_01871</name>
</gene>
<dbReference type="EC" id="2.4.1.-" evidence="3"/>
<dbReference type="Pfam" id="PF13439">
    <property type="entry name" value="Glyco_transf_4"/>
    <property type="match status" value="1"/>
</dbReference>
<keyword evidence="3" id="KW-0808">Transferase</keyword>
<sequence length="372" mass="42061">MRILHFYKTAYPDTMGGVEQVIHQICQQSPRFGATCEVLALSPHPSPTVLELDGYKTHQVKENIKIASTGFSNQAYSKFKELAQQADIINYHFPWPFMDVIHFVSRIKKPSVVSYHSDIVDQKKLLKLYRPLQNKFLSSVDRIIIASPNYLESSAVLPAFREKISIIPIGLNKESYPIPSPSVKARWAKQLPERFFLFVGVLRYYKGLHTLLEAIQGTGYPVVIVGDGPKKQELMEQAETLGLQNVHFLGKVDDEDKVALIQLSTAIVFPSHLRSEAFGVALLEGAMYGKPMISCEIGTGTTYINIANETGLTVPPENPTAFREAMRYLWDHPQEAAVMGEKAQVRYTEIFTGDQMLRGYMKVYQDLMNEQR</sequence>
<feature type="domain" description="Glycosyl transferase family 1" evidence="1">
    <location>
        <begin position="185"/>
        <end position="344"/>
    </location>
</feature>
<dbReference type="PANTHER" id="PTHR12526">
    <property type="entry name" value="GLYCOSYLTRANSFERASE"/>
    <property type="match status" value="1"/>
</dbReference>
<organism evidence="3 4">
    <name type="scientific">Pseudomonas fluorescens</name>
    <dbReference type="NCBI Taxonomy" id="294"/>
    <lineage>
        <taxon>Bacteria</taxon>
        <taxon>Pseudomonadati</taxon>
        <taxon>Pseudomonadota</taxon>
        <taxon>Gammaproteobacteria</taxon>
        <taxon>Pseudomonadales</taxon>
        <taxon>Pseudomonadaceae</taxon>
        <taxon>Pseudomonas</taxon>
    </lineage>
</organism>
<dbReference type="Gene3D" id="3.40.50.2000">
    <property type="entry name" value="Glycogen Phosphorylase B"/>
    <property type="match status" value="2"/>
</dbReference>
<evidence type="ECO:0000313" key="3">
    <source>
        <dbReference type="EMBL" id="SUD29969.1"/>
    </source>
</evidence>
<dbReference type="OrthoDB" id="9802525at2"/>
<proteinExistence type="predicted"/>
<dbReference type="GO" id="GO:0004373">
    <property type="term" value="F:alpha-1,4-glucan glucosyltransferase (UDP-glucose donor) activity"/>
    <property type="evidence" value="ECO:0007669"/>
    <property type="project" value="UniProtKB-EC"/>
</dbReference>
<keyword evidence="3" id="KW-0328">Glycosyltransferase</keyword>
<name>A0A379IAW8_PSEFL</name>
<dbReference type="CDD" id="cd03795">
    <property type="entry name" value="GT4_WfcD-like"/>
    <property type="match status" value="1"/>
</dbReference>
<dbReference type="InterPro" id="IPR028098">
    <property type="entry name" value="Glyco_trans_4-like_N"/>
</dbReference>
<dbReference type="EC" id="2.4.1.11" evidence="3"/>
<evidence type="ECO:0000259" key="2">
    <source>
        <dbReference type="Pfam" id="PF13439"/>
    </source>
</evidence>
<dbReference type="AlphaFoldDB" id="A0A379IAW8"/>
<dbReference type="InterPro" id="IPR001296">
    <property type="entry name" value="Glyco_trans_1"/>
</dbReference>
<dbReference type="Pfam" id="PF00534">
    <property type="entry name" value="Glycos_transf_1"/>
    <property type="match status" value="1"/>
</dbReference>